<organism evidence="1 2">
    <name type="scientific">Papaver somniferum</name>
    <name type="common">Opium poppy</name>
    <dbReference type="NCBI Taxonomy" id="3469"/>
    <lineage>
        <taxon>Eukaryota</taxon>
        <taxon>Viridiplantae</taxon>
        <taxon>Streptophyta</taxon>
        <taxon>Embryophyta</taxon>
        <taxon>Tracheophyta</taxon>
        <taxon>Spermatophyta</taxon>
        <taxon>Magnoliopsida</taxon>
        <taxon>Ranunculales</taxon>
        <taxon>Papaveraceae</taxon>
        <taxon>Papaveroideae</taxon>
        <taxon>Papaver</taxon>
    </lineage>
</organism>
<name>A0A4Y7J6Y0_PAPSO</name>
<dbReference type="Proteomes" id="UP000316621">
    <property type="component" value="Chromosome 3"/>
</dbReference>
<proteinExistence type="predicted"/>
<dbReference type="EMBL" id="CM010717">
    <property type="protein sequence ID" value="RZC56577.1"/>
    <property type="molecule type" value="Genomic_DNA"/>
</dbReference>
<evidence type="ECO:0000313" key="2">
    <source>
        <dbReference type="Proteomes" id="UP000316621"/>
    </source>
</evidence>
<dbReference type="Gramene" id="RZC56577">
    <property type="protein sequence ID" value="RZC56577"/>
    <property type="gene ID" value="C5167_015436"/>
</dbReference>
<reference evidence="1 2" key="1">
    <citation type="journal article" date="2018" name="Science">
        <title>The opium poppy genome and morphinan production.</title>
        <authorList>
            <person name="Guo L."/>
            <person name="Winzer T."/>
            <person name="Yang X."/>
            <person name="Li Y."/>
            <person name="Ning Z."/>
            <person name="He Z."/>
            <person name="Teodor R."/>
            <person name="Lu Y."/>
            <person name="Bowser T.A."/>
            <person name="Graham I.A."/>
            <person name="Ye K."/>
        </authorList>
    </citation>
    <scope>NUCLEOTIDE SEQUENCE [LARGE SCALE GENOMIC DNA]</scope>
    <source>
        <strain evidence="2">cv. HN1</strain>
        <tissue evidence="1">Leaves</tissue>
    </source>
</reference>
<dbReference type="AlphaFoldDB" id="A0A4Y7J6Y0"/>
<sequence length="58" mass="6569">MEIRFGSDFVIRFLVTPSPTTKRKKRWYSFTKNSKIPGTQGNAGDGNRCLLVHVSLLV</sequence>
<accession>A0A4Y7J6Y0</accession>
<keyword evidence="2" id="KW-1185">Reference proteome</keyword>
<protein>
    <submittedName>
        <fullName evidence="1">Uncharacterized protein</fullName>
    </submittedName>
</protein>
<gene>
    <name evidence="1" type="ORF">C5167_015436</name>
</gene>
<evidence type="ECO:0000313" key="1">
    <source>
        <dbReference type="EMBL" id="RZC56577.1"/>
    </source>
</evidence>